<dbReference type="InterPro" id="IPR023362">
    <property type="entry name" value="PH-BEACH_dom"/>
</dbReference>
<dbReference type="PROSITE" id="PS50197">
    <property type="entry name" value="BEACH"/>
    <property type="match status" value="1"/>
</dbReference>
<dbReference type="Gene3D" id="2.130.10.10">
    <property type="entry name" value="YVTN repeat-like/Quinoprotein amine dehydrogenase"/>
    <property type="match status" value="1"/>
</dbReference>
<evidence type="ECO:0000259" key="5">
    <source>
        <dbReference type="PROSITE" id="PS50197"/>
    </source>
</evidence>
<dbReference type="CDD" id="cd06071">
    <property type="entry name" value="Beach"/>
    <property type="match status" value="1"/>
</dbReference>
<dbReference type="SMART" id="SM00320">
    <property type="entry name" value="WD40"/>
    <property type="match status" value="4"/>
</dbReference>
<feature type="compositionally biased region" description="Polar residues" evidence="4">
    <location>
        <begin position="93"/>
        <end position="103"/>
    </location>
</feature>
<dbReference type="OMA" id="WSIQANQ"/>
<evidence type="ECO:0000259" key="6">
    <source>
        <dbReference type="PROSITE" id="PS51783"/>
    </source>
</evidence>
<dbReference type="CDD" id="cd01201">
    <property type="entry name" value="PH_BEACH"/>
    <property type="match status" value="1"/>
</dbReference>
<dbReference type="InterPro" id="IPR000409">
    <property type="entry name" value="BEACH_dom"/>
</dbReference>
<dbReference type="SMART" id="SM01026">
    <property type="entry name" value="Beach"/>
    <property type="match status" value="1"/>
</dbReference>
<dbReference type="PANTHER" id="PTHR13743:SF112">
    <property type="entry name" value="BEACH DOMAIN-CONTAINING PROTEIN"/>
    <property type="match status" value="1"/>
</dbReference>
<dbReference type="AlphaFoldDB" id="B3RRZ7"/>
<dbReference type="FunFam" id="1.10.1540.10:FF:000001">
    <property type="entry name" value="neurobeachin isoform X1"/>
    <property type="match status" value="1"/>
</dbReference>
<dbReference type="PROSITE" id="PS51783">
    <property type="entry name" value="PH_BEACH"/>
    <property type="match status" value="1"/>
</dbReference>
<feature type="repeat" description="WD" evidence="3">
    <location>
        <begin position="674"/>
        <end position="708"/>
    </location>
</feature>
<gene>
    <name evidence="7" type="ORF">TRIADDRAFT_22959</name>
</gene>
<dbReference type="EMBL" id="DS985243">
    <property type="protein sequence ID" value="EDV26958.1"/>
    <property type="molecule type" value="Genomic_DNA"/>
</dbReference>
<dbReference type="InterPro" id="IPR001680">
    <property type="entry name" value="WD40_rpt"/>
</dbReference>
<dbReference type="InParanoid" id="B3RRZ7"/>
<dbReference type="eggNOG" id="KOG1787">
    <property type="taxonomic scope" value="Eukaryota"/>
</dbReference>
<dbReference type="SUPFAM" id="SSF50978">
    <property type="entry name" value="WD40 repeat-like"/>
    <property type="match status" value="1"/>
</dbReference>
<evidence type="ECO:0008006" key="9">
    <source>
        <dbReference type="Google" id="ProtNLM"/>
    </source>
</evidence>
<dbReference type="SUPFAM" id="SSF50729">
    <property type="entry name" value="PH domain-like"/>
    <property type="match status" value="1"/>
</dbReference>
<dbReference type="OrthoDB" id="26681at2759"/>
<name>B3RRZ7_TRIAD</name>
<keyword evidence="2" id="KW-0677">Repeat</keyword>
<dbReference type="InterPro" id="IPR036372">
    <property type="entry name" value="BEACH_dom_sf"/>
</dbReference>
<dbReference type="GeneID" id="6751648"/>
<evidence type="ECO:0000256" key="3">
    <source>
        <dbReference type="PROSITE-ProRule" id="PRU00221"/>
    </source>
</evidence>
<feature type="domain" description="BEACH" evidence="5">
    <location>
        <begin position="218"/>
        <end position="509"/>
    </location>
</feature>
<evidence type="ECO:0000313" key="8">
    <source>
        <dbReference type="Proteomes" id="UP000009022"/>
    </source>
</evidence>
<dbReference type="Proteomes" id="UP000009022">
    <property type="component" value="Unassembled WGS sequence"/>
</dbReference>
<dbReference type="PROSITE" id="PS50082">
    <property type="entry name" value="WD_REPEATS_2"/>
    <property type="match status" value="1"/>
</dbReference>
<dbReference type="Gene3D" id="2.30.29.30">
    <property type="entry name" value="Pleckstrin-homology domain (PH domain)/Phosphotyrosine-binding domain (PTB)"/>
    <property type="match status" value="1"/>
</dbReference>
<protein>
    <recommendedName>
        <fullName evidence="9">BEACH domain-containing protein</fullName>
    </recommendedName>
</protein>
<dbReference type="HOGENOM" id="CLU_000218_5_0_1"/>
<dbReference type="Pfam" id="PF16057">
    <property type="entry name" value="DUF4800"/>
    <property type="match status" value="1"/>
</dbReference>
<dbReference type="Pfam" id="PF02138">
    <property type="entry name" value="Beach"/>
    <property type="match status" value="1"/>
</dbReference>
<accession>B3RRZ7</accession>
<dbReference type="KEGG" id="tad:TRIADDRAFT_22959"/>
<dbReference type="SUPFAM" id="SSF81837">
    <property type="entry name" value="BEACH domain"/>
    <property type="match status" value="1"/>
</dbReference>
<reference evidence="7 8" key="1">
    <citation type="journal article" date="2008" name="Nature">
        <title>The Trichoplax genome and the nature of placozoans.</title>
        <authorList>
            <person name="Srivastava M."/>
            <person name="Begovic E."/>
            <person name="Chapman J."/>
            <person name="Putnam N.H."/>
            <person name="Hellsten U."/>
            <person name="Kawashima T."/>
            <person name="Kuo A."/>
            <person name="Mitros T."/>
            <person name="Salamov A."/>
            <person name="Carpenter M.L."/>
            <person name="Signorovitch A.Y."/>
            <person name="Moreno M.A."/>
            <person name="Kamm K."/>
            <person name="Grimwood J."/>
            <person name="Schmutz J."/>
            <person name="Shapiro H."/>
            <person name="Grigoriev I.V."/>
            <person name="Buss L.W."/>
            <person name="Schierwater B."/>
            <person name="Dellaporta S.L."/>
            <person name="Rokhsar D.S."/>
        </authorList>
    </citation>
    <scope>NUCLEOTIDE SEQUENCE [LARGE SCALE GENOMIC DNA]</scope>
    <source>
        <strain evidence="7 8">Grell-BS-1999</strain>
    </source>
</reference>
<keyword evidence="8" id="KW-1185">Reference proteome</keyword>
<dbReference type="PANTHER" id="PTHR13743">
    <property type="entry name" value="BEIGE/BEACH-RELATED"/>
    <property type="match status" value="1"/>
</dbReference>
<dbReference type="Pfam" id="PF20426">
    <property type="entry name" value="NBCH_WD40"/>
    <property type="match status" value="1"/>
</dbReference>
<dbReference type="InterPro" id="IPR050865">
    <property type="entry name" value="BEACH_Domain"/>
</dbReference>
<dbReference type="InterPro" id="IPR011993">
    <property type="entry name" value="PH-like_dom_sf"/>
</dbReference>
<dbReference type="InterPro" id="IPR036322">
    <property type="entry name" value="WD40_repeat_dom_sf"/>
</dbReference>
<dbReference type="RefSeq" id="XP_002110954.1">
    <property type="nucleotide sequence ID" value="XM_002110918.1"/>
</dbReference>
<evidence type="ECO:0000313" key="7">
    <source>
        <dbReference type="EMBL" id="EDV26958.1"/>
    </source>
</evidence>
<evidence type="ECO:0000256" key="4">
    <source>
        <dbReference type="SAM" id="MobiDB-lite"/>
    </source>
</evidence>
<dbReference type="Pfam" id="PF14844">
    <property type="entry name" value="PH_BEACH"/>
    <property type="match status" value="1"/>
</dbReference>
<sequence length="887" mass="100978">MKLILYSNNILTKCTSRNLSSPVWKLCSTENYSRMRLKLLPQFNADTHIKASQLRDNTGTGKNSESSAVSLLANIAKEVSVINPKDDDEEDLSSLTNSNSAATLEQKGEEKMILTEPCALVIMTDEIPGNFKLTTNKIYFTDLRSEIAEGSLPYDFEISLSDLREVHLRRYNLNRSAIEVFLIDQNNYFFNFSKEIRNKIYSQIMMLNHPNLYYAGIRSGADLLKASKLTKKWVRREISNFDYLMQLNMIAGRTYNDLNQYPIFPWILRDYRSKSLNLDDPQSYRDLSKPIGIQNPDRIPEIRERYETFEDPTGITSKFHYGTHYSNAAGVMHYLLRLEPFASLHIQLQSGRFDCADRQFHSLPMTWKTLLESHGDVKELIPEFFYLPDFLRNISKFDLGKLQSGDRVDDVILPPWADCAEDFIRKHRAALESDYVSTHLHEWIDLIFGYKQKGKAAVEALNVFYYCTYEGAVDIDAIDDITHRNATIGMIKNFGQTPTQLLKEPHPKRMTQEEAANYSRKQSTMGQYIPAINLFDNLSKAKTYFIDASAALGKLVFIGMPSIQTRSFIHSGMLDSLIALTDTGFYGLHGWLPYSKSKSLPFTFELDASMASRNTKKCLSWPFAPDIEILPKLFCVTNDAKLLFSGGFWDNSLRIYNVNKGRLQNSISIFNDLVTCIGIDKTGRYLIVGSRDSTAALWEINHSDGINANPIHHYYGHDDEVTCVGVSSELDIVVSGSKDGSCVMHMIRTGSYVMSLRPKINKENFRQCEIISLTISEMGNIALFCRHFDDAKKEEYFIHLYSINGRLLTSQQIDRKINTMIVSKHYIITGDAGGAVVIRNDYDLTEEMTFQLNVPVRCASISSINEHILVGLDDGKLIIISYNTKDS</sequence>
<feature type="domain" description="BEACH-type PH" evidence="6">
    <location>
        <begin position="107"/>
        <end position="205"/>
    </location>
</feature>
<keyword evidence="1 3" id="KW-0853">WD repeat</keyword>
<proteinExistence type="predicted"/>
<dbReference type="CTD" id="6751648"/>
<dbReference type="InterPro" id="IPR015943">
    <property type="entry name" value="WD40/YVTN_repeat-like_dom_sf"/>
</dbReference>
<dbReference type="Gene3D" id="1.10.1540.10">
    <property type="entry name" value="BEACH domain"/>
    <property type="match status" value="1"/>
</dbReference>
<dbReference type="PhylomeDB" id="B3RRZ7"/>
<dbReference type="STRING" id="10228.B3RRZ7"/>
<organism evidence="7 8">
    <name type="scientific">Trichoplax adhaerens</name>
    <name type="common">Trichoplax reptans</name>
    <dbReference type="NCBI Taxonomy" id="10228"/>
    <lineage>
        <taxon>Eukaryota</taxon>
        <taxon>Metazoa</taxon>
        <taxon>Placozoa</taxon>
        <taxon>Uniplacotomia</taxon>
        <taxon>Trichoplacea</taxon>
        <taxon>Trichoplacidae</taxon>
        <taxon>Trichoplax</taxon>
    </lineage>
</organism>
<dbReference type="InterPro" id="IPR046851">
    <property type="entry name" value="NBCH_WD40"/>
</dbReference>
<evidence type="ECO:0000256" key="1">
    <source>
        <dbReference type="ARBA" id="ARBA00022574"/>
    </source>
</evidence>
<feature type="region of interest" description="Disordered" evidence="4">
    <location>
        <begin position="85"/>
        <end position="107"/>
    </location>
</feature>
<evidence type="ECO:0000256" key="2">
    <source>
        <dbReference type="ARBA" id="ARBA00022737"/>
    </source>
</evidence>